<feature type="compositionally biased region" description="Polar residues" evidence="12">
    <location>
        <begin position="482"/>
        <end position="500"/>
    </location>
</feature>
<keyword evidence="9 11" id="KW-0239">DNA-directed DNA polymerase</keyword>
<dbReference type="Gene3D" id="3.40.50.300">
    <property type="entry name" value="P-loop containing nucleotide triphosphate hydrolases"/>
    <property type="match status" value="1"/>
</dbReference>
<comment type="similarity">
    <text evidence="1 11">Belongs to the DnaX/STICHEL family.</text>
</comment>
<evidence type="ECO:0000256" key="5">
    <source>
        <dbReference type="ARBA" id="ARBA00022723"/>
    </source>
</evidence>
<dbReference type="EMBL" id="JABCUI010000001">
    <property type="protein sequence ID" value="NMW86170.1"/>
    <property type="molecule type" value="Genomic_DNA"/>
</dbReference>
<dbReference type="Pfam" id="PF12169">
    <property type="entry name" value="DNA_pol3_gamma3"/>
    <property type="match status" value="1"/>
</dbReference>
<keyword evidence="6 11" id="KW-0547">Nucleotide-binding</keyword>
<dbReference type="PANTHER" id="PTHR11669:SF0">
    <property type="entry name" value="PROTEIN STICHEL-LIKE 2"/>
    <property type="match status" value="1"/>
</dbReference>
<feature type="region of interest" description="Disordered" evidence="12">
    <location>
        <begin position="386"/>
        <end position="553"/>
    </location>
</feature>
<evidence type="ECO:0000256" key="8">
    <source>
        <dbReference type="ARBA" id="ARBA00022840"/>
    </source>
</evidence>
<dbReference type="Proteomes" id="UP000553981">
    <property type="component" value="Unassembled WGS sequence"/>
</dbReference>
<dbReference type="InterPro" id="IPR022754">
    <property type="entry name" value="DNA_pol_III_gamma-3"/>
</dbReference>
<dbReference type="FunFam" id="3.40.50.300:FF:000014">
    <property type="entry name" value="DNA polymerase III subunit gamma/tau"/>
    <property type="match status" value="1"/>
</dbReference>
<dbReference type="SUPFAM" id="SSF48019">
    <property type="entry name" value="post-AAA+ oligomerization domain-like"/>
    <property type="match status" value="1"/>
</dbReference>
<dbReference type="InterPro" id="IPR012763">
    <property type="entry name" value="DNA_pol_III_sug/sutau_N"/>
</dbReference>
<dbReference type="Gene3D" id="1.20.272.10">
    <property type="match status" value="1"/>
</dbReference>
<gene>
    <name evidence="11" type="primary">dnaX</name>
    <name evidence="14" type="ORF">HHJ67_00110</name>
</gene>
<evidence type="ECO:0000256" key="1">
    <source>
        <dbReference type="ARBA" id="ARBA00006360"/>
    </source>
</evidence>
<dbReference type="GO" id="GO:0003677">
    <property type="term" value="F:DNA binding"/>
    <property type="evidence" value="ECO:0007669"/>
    <property type="project" value="InterPro"/>
</dbReference>
<keyword evidence="2 11" id="KW-0808">Transferase</keyword>
<keyword evidence="5" id="KW-0479">Metal-binding</keyword>
<dbReference type="Gene3D" id="1.10.8.60">
    <property type="match status" value="1"/>
</dbReference>
<dbReference type="SMART" id="SM00382">
    <property type="entry name" value="AAA"/>
    <property type="match status" value="1"/>
</dbReference>
<keyword evidence="4 11" id="KW-0235">DNA replication</keyword>
<evidence type="ECO:0000256" key="9">
    <source>
        <dbReference type="ARBA" id="ARBA00022932"/>
    </source>
</evidence>
<dbReference type="GO" id="GO:0003887">
    <property type="term" value="F:DNA-directed DNA polymerase activity"/>
    <property type="evidence" value="ECO:0007669"/>
    <property type="project" value="UniProtKB-KW"/>
</dbReference>
<sequence length="798" mass="83638">MMTALYRRYRPDTFEDVIGQEHVTKALQAALANGRVNHAYLFSGPRGCGKTTSARILARCLNCAQGPTATPCGTCDSCRDLATGGSGSLDVIEIDAASHGGVDDTRELRDRAAYAPARDRFKIFIIDEAHNVSKEGFNALLKLVEEPPDHIKFIFATTNPEKVISTIRSRTHHYPFRLVAPEVLRDYMAGLCRSEGVTAEDGVLGLVVRAGGGSVRDSLSILDQLIAGEAEPKLHYDRAVSLLGYTDSGLLGGMVDALVSGSGADAYTVVDRMIQTGHEPRRFVEDLLQYLRDLVVMKLAGAGAGAVLGDLPESELAAMRPQVAALTPRTLTRCAELVDNGLTEMVGAASPRLALELLVAKLLLATSDDAASTAAEGATSTVRVAAKATESGARDSEPVLPPAAPMYAQTPPQGAPTSAVAGSAGPVARPDRSAPPDRSVPQPAPVSTTQREAGPVSQAAQTKAPREEKWEFKPTPWDIPGENSNRTESLTSSVQSVQKSVPRDTQTEPPTPASAPAGVPAAPAQTSAPVHVAASAQSERPAQPGTGRDGDYEKIRSNWGKIMARLKQNHAATGNLLETHGQLQGMRGSTVEIAFPNPGLVRAFGERHTSALAAVIQGFTGLHVEVRGVVAGFGAPAAAPIAPSESHAAPPEHSAPPEDFSLPPDPADFEPEMSPDWHEPPAQPQSRPAEPTTAPTAPPEPLASAVLDEPAPAAPETPAPVLSEPPAPVVPSEEPTEPTPVTAPSAPDSRESSEPRQQDDPQDSKEMKPGIQTAQAMLGGTIINPKLVPGSSSAKAGW</sequence>
<dbReference type="PANTHER" id="PTHR11669">
    <property type="entry name" value="REPLICATION FACTOR C / DNA POLYMERASE III GAMMA-TAU SUBUNIT"/>
    <property type="match status" value="1"/>
</dbReference>
<dbReference type="Pfam" id="PF22608">
    <property type="entry name" value="DNAX_ATPase_lid"/>
    <property type="match status" value="1"/>
</dbReference>
<evidence type="ECO:0000256" key="4">
    <source>
        <dbReference type="ARBA" id="ARBA00022705"/>
    </source>
</evidence>
<keyword evidence="7" id="KW-0862">Zinc</keyword>
<evidence type="ECO:0000256" key="7">
    <source>
        <dbReference type="ARBA" id="ARBA00022833"/>
    </source>
</evidence>
<evidence type="ECO:0000256" key="2">
    <source>
        <dbReference type="ARBA" id="ARBA00022679"/>
    </source>
</evidence>
<name>A0A7Y0YBD0_9ACTO</name>
<dbReference type="CDD" id="cd00009">
    <property type="entry name" value="AAA"/>
    <property type="match status" value="1"/>
</dbReference>
<evidence type="ECO:0000256" key="6">
    <source>
        <dbReference type="ARBA" id="ARBA00022741"/>
    </source>
</evidence>
<feature type="compositionally biased region" description="Low complexity" evidence="12">
    <location>
        <begin position="640"/>
        <end position="652"/>
    </location>
</feature>
<dbReference type="InterPro" id="IPR045085">
    <property type="entry name" value="HLD_clamp_pol_III_gamma_tau"/>
</dbReference>
<comment type="caution">
    <text evidence="14">The sequence shown here is derived from an EMBL/GenBank/DDBJ whole genome shotgun (WGS) entry which is preliminary data.</text>
</comment>
<keyword evidence="8 11" id="KW-0067">ATP-binding</keyword>
<comment type="function">
    <text evidence="11">DNA polymerase III is a complex, multichain enzyme responsible for most of the replicative synthesis in bacteria. This DNA polymerase also exhibits 3' to 5' exonuclease activity.</text>
</comment>
<dbReference type="RefSeq" id="WP_004007844.1">
    <property type="nucleotide sequence ID" value="NZ_CP068113.1"/>
</dbReference>
<feature type="compositionally biased region" description="Low complexity" evidence="12">
    <location>
        <begin position="514"/>
        <end position="524"/>
    </location>
</feature>
<dbReference type="GO" id="GO:0009360">
    <property type="term" value="C:DNA polymerase III complex"/>
    <property type="evidence" value="ECO:0007669"/>
    <property type="project" value="InterPro"/>
</dbReference>
<reference evidence="14 15" key="1">
    <citation type="submission" date="2020-04" db="EMBL/GenBank/DDBJ databases">
        <title>Antimicrobial susceptibility and clonality of vaginal-derived multi-drug resistant Mobiluncus isolates in China.</title>
        <authorList>
            <person name="Zhang X."/>
        </authorList>
    </citation>
    <scope>NUCLEOTIDE SEQUENCE [LARGE SCALE GENOMIC DNA]</scope>
    <source>
        <strain evidence="14 15">19</strain>
    </source>
</reference>
<dbReference type="InterPro" id="IPR008921">
    <property type="entry name" value="DNA_pol3_clamp-load_cplx_C"/>
</dbReference>
<keyword evidence="3 11" id="KW-0548">Nucleotidyltransferase</keyword>
<feature type="compositionally biased region" description="Basic and acidic residues" evidence="12">
    <location>
        <begin position="748"/>
        <end position="768"/>
    </location>
</feature>
<dbReference type="GO" id="GO:0006261">
    <property type="term" value="P:DNA-templated DNA replication"/>
    <property type="evidence" value="ECO:0007669"/>
    <property type="project" value="TreeGrafter"/>
</dbReference>
<comment type="subunit">
    <text evidence="11">DNA polymerase III contains a core (composed of alpha, epsilon and theta chains) that associates with a tau subunit. This core dimerizes to form the POLIII' complex. PolIII' associates with the gamma complex (composed of gamma, delta, delta', psi and chi chains) and with the beta chain to form the complete DNA polymerase III complex.</text>
</comment>
<evidence type="ECO:0000259" key="13">
    <source>
        <dbReference type="SMART" id="SM00382"/>
    </source>
</evidence>
<evidence type="ECO:0000256" key="11">
    <source>
        <dbReference type="RuleBase" id="RU364063"/>
    </source>
</evidence>
<dbReference type="EC" id="2.7.7.7" evidence="11"/>
<feature type="domain" description="AAA+ ATPase" evidence="13">
    <location>
        <begin position="36"/>
        <end position="179"/>
    </location>
</feature>
<evidence type="ECO:0000256" key="10">
    <source>
        <dbReference type="ARBA" id="ARBA00049244"/>
    </source>
</evidence>
<evidence type="ECO:0000256" key="12">
    <source>
        <dbReference type="SAM" id="MobiDB-lite"/>
    </source>
</evidence>
<dbReference type="Pfam" id="PF13177">
    <property type="entry name" value="DNA_pol3_delta2"/>
    <property type="match status" value="1"/>
</dbReference>
<dbReference type="GO" id="GO:0046872">
    <property type="term" value="F:metal ion binding"/>
    <property type="evidence" value="ECO:0007669"/>
    <property type="project" value="UniProtKB-KW"/>
</dbReference>
<proteinExistence type="inferred from homology"/>
<evidence type="ECO:0000313" key="15">
    <source>
        <dbReference type="Proteomes" id="UP000553981"/>
    </source>
</evidence>
<accession>A0A7Y0YBD0</accession>
<protein>
    <recommendedName>
        <fullName evidence="11">DNA polymerase III subunit gamma/tau</fullName>
        <ecNumber evidence="11">2.7.7.7</ecNumber>
    </recommendedName>
</protein>
<dbReference type="AlphaFoldDB" id="A0A7Y0YBD0"/>
<dbReference type="InterPro" id="IPR003593">
    <property type="entry name" value="AAA+_ATPase"/>
</dbReference>
<dbReference type="GO" id="GO:0005524">
    <property type="term" value="F:ATP binding"/>
    <property type="evidence" value="ECO:0007669"/>
    <property type="project" value="UniProtKB-KW"/>
</dbReference>
<dbReference type="CDD" id="cd18137">
    <property type="entry name" value="HLD_clamp_pol_III_gamma_tau"/>
    <property type="match status" value="1"/>
</dbReference>
<feature type="region of interest" description="Disordered" evidence="12">
    <location>
        <begin position="640"/>
        <end position="798"/>
    </location>
</feature>
<feature type="compositionally biased region" description="Pro residues" evidence="12">
    <location>
        <begin position="712"/>
        <end position="729"/>
    </location>
</feature>
<comment type="catalytic activity">
    <reaction evidence="10 11">
        <text>DNA(n) + a 2'-deoxyribonucleoside 5'-triphosphate = DNA(n+1) + diphosphate</text>
        <dbReference type="Rhea" id="RHEA:22508"/>
        <dbReference type="Rhea" id="RHEA-COMP:17339"/>
        <dbReference type="Rhea" id="RHEA-COMP:17340"/>
        <dbReference type="ChEBI" id="CHEBI:33019"/>
        <dbReference type="ChEBI" id="CHEBI:61560"/>
        <dbReference type="ChEBI" id="CHEBI:173112"/>
        <dbReference type="EC" id="2.7.7.7"/>
    </reaction>
</comment>
<organism evidence="14 15">
    <name type="scientific">Mobiluncus curtisii</name>
    <dbReference type="NCBI Taxonomy" id="2051"/>
    <lineage>
        <taxon>Bacteria</taxon>
        <taxon>Bacillati</taxon>
        <taxon>Actinomycetota</taxon>
        <taxon>Actinomycetes</taxon>
        <taxon>Actinomycetales</taxon>
        <taxon>Actinomycetaceae</taxon>
        <taxon>Mobiluncus</taxon>
    </lineage>
</organism>
<evidence type="ECO:0000256" key="3">
    <source>
        <dbReference type="ARBA" id="ARBA00022695"/>
    </source>
</evidence>
<dbReference type="SUPFAM" id="SSF52540">
    <property type="entry name" value="P-loop containing nucleoside triphosphate hydrolases"/>
    <property type="match status" value="1"/>
</dbReference>
<evidence type="ECO:0000313" key="14">
    <source>
        <dbReference type="EMBL" id="NMW86170.1"/>
    </source>
</evidence>
<dbReference type="InterPro" id="IPR050238">
    <property type="entry name" value="DNA_Rep/Repair_Clamp_Loader"/>
</dbReference>
<dbReference type="NCBIfam" id="NF005846">
    <property type="entry name" value="PRK07764.1-6"/>
    <property type="match status" value="1"/>
</dbReference>
<dbReference type="InterPro" id="IPR027417">
    <property type="entry name" value="P-loop_NTPase"/>
</dbReference>
<dbReference type="NCBIfam" id="TIGR02397">
    <property type="entry name" value="dnaX_nterm"/>
    <property type="match status" value="1"/>
</dbReference>